<sequence>MAEGSSVNGSKGLEKQLQGLLSRYSGDELGADSEPFCSDFCKLVEEYASRWQVPLPQLRVLEIALRYFSRASTFFTTNCDHVQHTIGSLALSIFELLLYFDQKDFCEEPLKNFTATFQECHLVLAKYQNVYLLQVECLVQDGGPWASPALQAILSDSSLPQNEVDCFISSELPVLFELRVRYLSSCGHVSEAVALAKCCVRHPAARQHLFFHQVYLSWLYKTLQHELLHKEVADINGKDAVHIICSLECEETDKLLLALSSAFLSQQLQRGDMYYLCDLVRVWTNLHSRLNTSKRALLDECRRLMFSATNVKSIFPFIRAILQEVGEDGIQFCVELCANALQSCLPCDVLTKALIYKTIAALLPNDLEVSRACALLVFFLERTVESYKIVYLLYMIPDQEYPVDDSPIGNNVRFETLQVLKKDLPFDPEFWNLIALRTNCLKLLSEKVVSAALEEIMEDKWISKYCAKEPALRSRLPVCHRGARDKLQPAAKKRHHPDNKLYKKDSDSKRLRMGAGKTRLNDHSLRRRGKESSSGPLRRSFWQLDRIHSSLTLRYDDHRRTTRLSEKNLPKRKIKKPRWLLEDSGALEENVPLKMKKNGLRQKKHLRSCVMKRPQAGQDKNAKLKSSVKTLFKARENSKYQNGFSLDCSKPTPTPQVVLELSLPDNELMDTFVDDACSKPRIVPQVLLYKRTVKFPDSSPPGKTVHGKEVILRARDANMLIQQLHCYARRQKGKGNGSSIHGSVSTITRSSVQGSPSKDSAGEPVCELKVCAETGAQVSNTVLKDQNTKAELQKTSSAGELSKRTEAKKITEPPDLHNILQRRTTGKVLQSNARTRDPPENSSAEVEGTAAANVTEGPRLCDVSQAKTAGEPFEEPTVEMKVTIASQSPVLNKVSKSPTEEEVSKAQVSQTTKAVKNKKKATDEIHPVSMNPNISNTGASDPLLSNCRDVALESRDNCENNSAANSNTISTMDVAEDLRKNPQVNVPWKNDTSPVKNVVHPRKPSETEDSRASPDKAKTSGPSAPTVTDLAPEELDQDQVKDEPRTPGSRTSKDSSGGSQPKAGQKIPSTSSCSVPEQEVSVVDRGEKKVKATQDALSDIPENIELMETLPEPEESKLEHYCTFCNKDFKGSRVVEHAMFHYRKDECTFCRLIFKDDLLAMMHLSDHIEKLKRCKDQDNGDSVTKDTSSPKTSAKAKTTNMPSGCQGKEKGRKISVCSESIIDASPSESRTLRSNHKQTSDASSHEKQKSSKHSDGDAAAHRVNGHIGKKTEMTRLKKDLDKKEECVQRESSQRKHEGAPSSRLQRKHLETDSSVQTDKDLNFRENKRKKELPKNLKTTSVQNVEKKTTEPEEKLCCPMDGCSWFTDLSKNRVTLLYHALEKHYGENEPLELAFRVSDNKCSICMRVLCSFEHFQHHVRRHRLVPRHPCLHRGCTERFKTGMEMRRHARKHNPLQATCCLPGCSQLFICLWALNLHEREHYSSKSVKPEKNTNVETGDKLCKTPVSKKPQFSEDDAESAAGNGTESIKAAQRLREQATNDRTRNNVADPAVSASRRSLKNKLKVQNDSEDLKVLTNLSNKDTSGQPSVSNPRLRQISRKVQVTNRNPDAPRVHKVISSSLLKYSSKLRCKLKKRQRNVNTKGLIRREGPSKVNKATHDEKTTAGQKLSSEETVNKRRVSDRIKVEKEKNQNAQGEINASEKANVSKSKISEGKPITRNKVLKISSSNSLNQSERQKSNGGKIFHKVRNHHHAPLDSSKSKNVKVNKKPIRIGRKQSQTSASKKPARPKPSAPQKAAKRSASDELKTEVEDQDSAQNSPGGLVLATPPGREETVKAERREAKISLVKEEQKTASTNSGKAAKKSKGLKKTFVERHPSESKGKTSTSKSISKSKSDPKQQEKAKGAAMILQGLQRLIKSTLDEKEKRKEASRASAPSSPTDAANKTCSSSGPEDDKPEVDKSEKCKKSSGEKKKSEAGKVRKKRKNVCKDDAKKVAKKKRKVCDRLAKPSSEAQLVGESSDDTEDTNPSETSSSVVCGCSQTLNREALSDDVTFIPCKETLAKYSKKPYMRLPPTAYLDEKFITMPKRRKELLLHRCPVGAAPEPASVKTAQQRHRCANCFATFSSTEELRGHVERQKCSNLFGFDSDDEGERAV</sequence>
<feature type="domain" description="C2H2-type" evidence="13">
    <location>
        <begin position="1458"/>
        <end position="1480"/>
    </location>
</feature>
<feature type="compositionally biased region" description="Polar residues" evidence="12">
    <location>
        <begin position="1690"/>
        <end position="1707"/>
    </location>
</feature>
<dbReference type="SMART" id="SM00355">
    <property type="entry name" value="ZnF_C2H2"/>
    <property type="match status" value="7"/>
</dbReference>
<dbReference type="PANTHER" id="PTHR15507">
    <property type="entry name" value="ZINC FINGER PROTEIN RLF"/>
    <property type="match status" value="1"/>
</dbReference>
<feature type="compositionally biased region" description="Basic and acidic residues" evidence="12">
    <location>
        <begin position="1243"/>
        <end position="1260"/>
    </location>
</feature>
<keyword evidence="9" id="KW-0238">DNA-binding</keyword>
<reference evidence="14" key="2">
    <citation type="submission" date="2025-09" db="UniProtKB">
        <authorList>
            <consortium name="Ensembl"/>
        </authorList>
    </citation>
    <scope>IDENTIFICATION</scope>
</reference>
<dbReference type="OrthoDB" id="10029602at2759"/>
<feature type="compositionally biased region" description="Polar residues" evidence="12">
    <location>
        <begin position="737"/>
        <end position="758"/>
    </location>
</feature>
<dbReference type="RefSeq" id="XP_017287115.1">
    <property type="nucleotide sequence ID" value="XM_017431626.3"/>
</dbReference>
<accession>A0A3Q3EG44</accession>
<feature type="compositionally biased region" description="Basic residues" evidence="12">
    <location>
        <begin position="1760"/>
        <end position="1773"/>
    </location>
</feature>
<feature type="region of interest" description="Disordered" evidence="12">
    <location>
        <begin position="828"/>
        <end position="847"/>
    </location>
</feature>
<feature type="compositionally biased region" description="Basic and acidic residues" evidence="12">
    <location>
        <begin position="1668"/>
        <end position="1689"/>
    </location>
</feature>
<reference evidence="14" key="1">
    <citation type="submission" date="2025-08" db="UniProtKB">
        <authorList>
            <consortium name="Ensembl"/>
        </authorList>
    </citation>
    <scope>IDENTIFICATION</scope>
</reference>
<dbReference type="Proteomes" id="UP000264800">
    <property type="component" value="Unplaced"/>
</dbReference>
<dbReference type="GO" id="GO:0005634">
    <property type="term" value="C:nucleus"/>
    <property type="evidence" value="ECO:0007669"/>
    <property type="project" value="UniProtKB-SubCell"/>
</dbReference>
<feature type="compositionally biased region" description="Basic and acidic residues" evidence="12">
    <location>
        <begin position="1082"/>
        <end position="1092"/>
    </location>
</feature>
<feature type="region of interest" description="Disordered" evidence="12">
    <location>
        <begin position="1481"/>
        <end position="1594"/>
    </location>
</feature>
<feature type="compositionally biased region" description="Polar residues" evidence="12">
    <location>
        <begin position="1048"/>
        <end position="1059"/>
    </location>
</feature>
<feature type="compositionally biased region" description="Basic and acidic residues" evidence="12">
    <location>
        <begin position="1644"/>
        <end position="1661"/>
    </location>
</feature>
<evidence type="ECO:0000256" key="3">
    <source>
        <dbReference type="ARBA" id="ARBA00022553"/>
    </source>
</evidence>
<dbReference type="OMA" id="WQLDRIQ"/>
<evidence type="ECO:0000259" key="13">
    <source>
        <dbReference type="PROSITE" id="PS00028"/>
    </source>
</evidence>
<feature type="compositionally biased region" description="Basic and acidic residues" evidence="12">
    <location>
        <begin position="1532"/>
        <end position="1543"/>
    </location>
</feature>
<feature type="region of interest" description="Disordered" evidence="12">
    <location>
        <begin position="789"/>
        <end position="810"/>
    </location>
</feature>
<evidence type="ECO:0000256" key="1">
    <source>
        <dbReference type="ARBA" id="ARBA00004123"/>
    </source>
</evidence>
<feature type="compositionally biased region" description="Low complexity" evidence="12">
    <location>
        <begin position="1881"/>
        <end position="1890"/>
    </location>
</feature>
<feature type="region of interest" description="Disordered" evidence="12">
    <location>
        <begin position="893"/>
        <end position="942"/>
    </location>
</feature>
<keyword evidence="8" id="KW-0805">Transcription regulation</keyword>
<keyword evidence="4" id="KW-0479">Metal-binding</keyword>
<comment type="subcellular location">
    <subcellularLocation>
        <location evidence="1">Nucleus</location>
    </subcellularLocation>
</comment>
<evidence type="ECO:0000256" key="9">
    <source>
        <dbReference type="ARBA" id="ARBA00023125"/>
    </source>
</evidence>
<keyword evidence="11" id="KW-0539">Nucleus</keyword>
<dbReference type="InterPro" id="IPR052251">
    <property type="entry name" value="GH-ZnFinger_Regulators"/>
</dbReference>
<keyword evidence="3" id="KW-0597">Phosphoprotein</keyword>
<dbReference type="GO" id="GO:0003677">
    <property type="term" value="F:DNA binding"/>
    <property type="evidence" value="ECO:0007669"/>
    <property type="project" value="UniProtKB-KW"/>
</dbReference>
<keyword evidence="6" id="KW-0863">Zinc-finger</keyword>
<dbReference type="PANTHER" id="PTHR15507:SF16">
    <property type="entry name" value="ZINC FINGER PROTEIN 654"/>
    <property type="match status" value="1"/>
</dbReference>
<feature type="compositionally biased region" description="Polar residues" evidence="12">
    <location>
        <begin position="1723"/>
        <end position="1732"/>
    </location>
</feature>
<feature type="compositionally biased region" description="Basic and acidic residues" evidence="12">
    <location>
        <begin position="1481"/>
        <end position="1501"/>
    </location>
</feature>
<dbReference type="InterPro" id="IPR057986">
    <property type="entry name" value="TPR_Rlf/292/654"/>
</dbReference>
<feature type="compositionally biased region" description="Basic and acidic residues" evidence="12">
    <location>
        <begin position="1003"/>
        <end position="1018"/>
    </location>
</feature>
<evidence type="ECO:0000256" key="11">
    <source>
        <dbReference type="ARBA" id="ARBA00023242"/>
    </source>
</evidence>
<feature type="region of interest" description="Disordered" evidence="12">
    <location>
        <begin position="1750"/>
        <end position="2031"/>
    </location>
</feature>
<evidence type="ECO:0000313" key="14">
    <source>
        <dbReference type="Ensembl" id="ENSKMAP00000001002.1"/>
    </source>
</evidence>
<feature type="compositionally biased region" description="Basic and acidic residues" evidence="12">
    <location>
        <begin position="1269"/>
        <end position="1298"/>
    </location>
</feature>
<feature type="compositionally biased region" description="Basic and acidic residues" evidence="12">
    <location>
        <begin position="1799"/>
        <end position="1808"/>
    </location>
</feature>
<feature type="domain" description="C2H2-type" evidence="13">
    <location>
        <begin position="1401"/>
        <end position="1421"/>
    </location>
</feature>
<feature type="region of interest" description="Disordered" evidence="12">
    <location>
        <begin position="732"/>
        <end position="763"/>
    </location>
</feature>
<evidence type="ECO:0000313" key="15">
    <source>
        <dbReference type="Proteomes" id="UP000264800"/>
    </source>
</evidence>
<dbReference type="GeneTree" id="ENSGT00950000183034"/>
<keyword evidence="5" id="KW-0677">Repeat</keyword>
<dbReference type="Ensembl" id="ENSKMAT00000001033.1">
    <property type="protein sequence ID" value="ENSKMAP00000001002.1"/>
    <property type="gene ID" value="ENSKMAG00000000774.1"/>
</dbReference>
<protein>
    <submittedName>
        <fullName evidence="14">Uncharacterized LOC108245010</fullName>
    </submittedName>
</protein>
<feature type="compositionally biased region" description="Basic and acidic residues" evidence="12">
    <location>
        <begin position="498"/>
        <end position="510"/>
    </location>
</feature>
<dbReference type="STRING" id="37003.ENSKMAP00000001002"/>
<feature type="compositionally biased region" description="Basic and acidic residues" evidence="12">
    <location>
        <begin position="1891"/>
        <end position="1902"/>
    </location>
</feature>
<feature type="compositionally biased region" description="Polar residues" evidence="12">
    <location>
        <begin position="930"/>
        <end position="939"/>
    </location>
</feature>
<feature type="compositionally biased region" description="Basic and acidic residues" evidence="12">
    <location>
        <begin position="1918"/>
        <end position="1929"/>
    </location>
</feature>
<feature type="compositionally biased region" description="Basic and acidic residues" evidence="12">
    <location>
        <begin position="1307"/>
        <end position="1325"/>
    </location>
</feature>
<proteinExistence type="inferred from homology"/>
<evidence type="ECO:0000256" key="5">
    <source>
        <dbReference type="ARBA" id="ARBA00022737"/>
    </source>
</evidence>
<feature type="region of interest" description="Disordered" evidence="12">
    <location>
        <begin position="1224"/>
        <end position="1350"/>
    </location>
</feature>
<dbReference type="KEGG" id="kmr:108245010"/>
<name>A0A3Q3EG44_KRYMA</name>
<dbReference type="GO" id="GO:0008270">
    <property type="term" value="F:zinc ion binding"/>
    <property type="evidence" value="ECO:0007669"/>
    <property type="project" value="UniProtKB-KW"/>
</dbReference>
<feature type="compositionally biased region" description="Basic and acidic residues" evidence="12">
    <location>
        <begin position="1828"/>
        <end position="1850"/>
    </location>
</feature>
<feature type="compositionally biased region" description="Polar residues" evidence="12">
    <location>
        <begin position="1932"/>
        <end position="1949"/>
    </location>
</feature>
<organism evidence="14 15">
    <name type="scientific">Kryptolebias marmoratus</name>
    <name type="common">Mangrove killifish</name>
    <name type="synonym">Rivulus marmoratus</name>
    <dbReference type="NCBI Taxonomy" id="37003"/>
    <lineage>
        <taxon>Eukaryota</taxon>
        <taxon>Metazoa</taxon>
        <taxon>Chordata</taxon>
        <taxon>Craniata</taxon>
        <taxon>Vertebrata</taxon>
        <taxon>Euteleostomi</taxon>
        <taxon>Actinopterygii</taxon>
        <taxon>Neopterygii</taxon>
        <taxon>Teleostei</taxon>
        <taxon>Neoteleostei</taxon>
        <taxon>Acanthomorphata</taxon>
        <taxon>Ovalentaria</taxon>
        <taxon>Atherinomorphae</taxon>
        <taxon>Cyprinodontiformes</taxon>
        <taxon>Rivulidae</taxon>
        <taxon>Kryptolebias</taxon>
    </lineage>
</organism>
<dbReference type="GeneID" id="108245010"/>
<feature type="region of interest" description="Disordered" evidence="12">
    <location>
        <begin position="1632"/>
        <end position="1738"/>
    </location>
</feature>
<dbReference type="PROSITE" id="PS00028">
    <property type="entry name" value="ZINC_FINGER_C2H2_1"/>
    <property type="match status" value="3"/>
</dbReference>
<keyword evidence="10" id="KW-0804">Transcription</keyword>
<feature type="compositionally biased region" description="Basic and acidic residues" evidence="12">
    <location>
        <begin position="1956"/>
        <end position="1977"/>
    </location>
</feature>
<dbReference type="GO" id="GO:0000981">
    <property type="term" value="F:DNA-binding transcription factor activity, RNA polymerase II-specific"/>
    <property type="evidence" value="ECO:0007669"/>
    <property type="project" value="TreeGrafter"/>
</dbReference>
<evidence type="ECO:0000256" key="2">
    <source>
        <dbReference type="ARBA" id="ARBA00006991"/>
    </source>
</evidence>
<feature type="compositionally biased region" description="Polar residues" evidence="12">
    <location>
        <begin position="1180"/>
        <end position="1203"/>
    </location>
</feature>
<evidence type="ECO:0000256" key="4">
    <source>
        <dbReference type="ARBA" id="ARBA00022723"/>
    </source>
</evidence>
<dbReference type="Pfam" id="PF25580">
    <property type="entry name" value="TPR_Rlf"/>
    <property type="match status" value="1"/>
</dbReference>
<evidence type="ECO:0000256" key="6">
    <source>
        <dbReference type="ARBA" id="ARBA00022771"/>
    </source>
</evidence>
<keyword evidence="15" id="KW-1185">Reference proteome</keyword>
<feature type="compositionally biased region" description="Basic and acidic residues" evidence="12">
    <location>
        <begin position="1869"/>
        <end position="1880"/>
    </location>
</feature>
<keyword evidence="7" id="KW-0862">Zinc</keyword>
<comment type="similarity">
    <text evidence="2">Belongs to the krueppel C2H2-type zinc-finger protein family.</text>
</comment>
<feature type="region of interest" description="Disordered" evidence="12">
    <location>
        <begin position="1175"/>
        <end position="1212"/>
    </location>
</feature>
<dbReference type="InterPro" id="IPR013087">
    <property type="entry name" value="Znf_C2H2_type"/>
</dbReference>
<evidence type="ECO:0000256" key="7">
    <source>
        <dbReference type="ARBA" id="ARBA00022833"/>
    </source>
</evidence>
<feature type="compositionally biased region" description="Basic and acidic residues" evidence="12">
    <location>
        <begin position="801"/>
        <end position="810"/>
    </location>
</feature>
<evidence type="ECO:0000256" key="8">
    <source>
        <dbReference type="ARBA" id="ARBA00023015"/>
    </source>
</evidence>
<evidence type="ECO:0000256" key="10">
    <source>
        <dbReference type="ARBA" id="ARBA00023163"/>
    </source>
</evidence>
<feature type="region of interest" description="Disordered" evidence="12">
    <location>
        <begin position="483"/>
        <end position="536"/>
    </location>
</feature>
<evidence type="ECO:0000256" key="12">
    <source>
        <dbReference type="SAM" id="MobiDB-lite"/>
    </source>
</evidence>
<feature type="compositionally biased region" description="Polar residues" evidence="12">
    <location>
        <begin position="1575"/>
        <end position="1594"/>
    </location>
</feature>
<feature type="domain" description="C2H2-type" evidence="13">
    <location>
        <begin position="1429"/>
        <end position="1451"/>
    </location>
</feature>
<feature type="region of interest" description="Disordered" evidence="12">
    <location>
        <begin position="980"/>
        <end position="1094"/>
    </location>
</feature>